<accession>A0A4P8I973</accession>
<organism evidence="8 9">
    <name type="scientific">Anaerostipes rhamnosivorans</name>
    <dbReference type="NCBI Taxonomy" id="1229621"/>
    <lineage>
        <taxon>Bacteria</taxon>
        <taxon>Bacillati</taxon>
        <taxon>Bacillota</taxon>
        <taxon>Clostridia</taxon>
        <taxon>Lachnospirales</taxon>
        <taxon>Lachnospiraceae</taxon>
        <taxon>Anaerostipes</taxon>
    </lineage>
</organism>
<protein>
    <submittedName>
        <fullName evidence="8">Phage infection protein</fullName>
    </submittedName>
</protein>
<dbReference type="AlphaFoldDB" id="A0A4P8I973"/>
<dbReference type="GO" id="GO:0140359">
    <property type="term" value="F:ABC-type transporter activity"/>
    <property type="evidence" value="ECO:0007669"/>
    <property type="project" value="InterPro"/>
</dbReference>
<evidence type="ECO:0000259" key="7">
    <source>
        <dbReference type="Pfam" id="PF12698"/>
    </source>
</evidence>
<dbReference type="NCBIfam" id="TIGR03057">
    <property type="entry name" value="xxxLxxG_by_4"/>
    <property type="match status" value="4"/>
</dbReference>
<evidence type="ECO:0000313" key="9">
    <source>
        <dbReference type="Proteomes" id="UP000298653"/>
    </source>
</evidence>
<dbReference type="Pfam" id="PF12698">
    <property type="entry name" value="ABC2_membrane_3"/>
    <property type="match status" value="2"/>
</dbReference>
<evidence type="ECO:0000256" key="2">
    <source>
        <dbReference type="ARBA" id="ARBA00022692"/>
    </source>
</evidence>
<feature type="transmembrane region" description="Helical" evidence="6">
    <location>
        <begin position="14"/>
        <end position="38"/>
    </location>
</feature>
<dbReference type="NCBIfam" id="TIGR03062">
    <property type="entry name" value="pip_yhgE_Cterm"/>
    <property type="match status" value="1"/>
</dbReference>
<dbReference type="GO" id="GO:0016020">
    <property type="term" value="C:membrane"/>
    <property type="evidence" value="ECO:0007669"/>
    <property type="project" value="UniProtKB-SubCell"/>
</dbReference>
<dbReference type="RefSeq" id="WP_137327650.1">
    <property type="nucleotide sequence ID" value="NZ_CP040058.1"/>
</dbReference>
<feature type="compositionally biased region" description="Polar residues" evidence="5">
    <location>
        <begin position="362"/>
        <end position="372"/>
    </location>
</feature>
<feature type="transmembrane region" description="Helical" evidence="6">
    <location>
        <begin position="759"/>
        <end position="779"/>
    </location>
</feature>
<dbReference type="Proteomes" id="UP000298653">
    <property type="component" value="Chromosome"/>
</dbReference>
<name>A0A4P8I973_9FIRM</name>
<dbReference type="NCBIfam" id="TIGR03061">
    <property type="entry name" value="pip_yhgE_Nterm"/>
    <property type="match status" value="1"/>
</dbReference>
<comment type="subcellular location">
    <subcellularLocation>
        <location evidence="1">Membrane</location>
        <topology evidence="1">Multi-pass membrane protein</topology>
    </subcellularLocation>
</comment>
<feature type="transmembrane region" description="Helical" evidence="6">
    <location>
        <begin position="686"/>
        <end position="708"/>
    </location>
</feature>
<evidence type="ECO:0000256" key="6">
    <source>
        <dbReference type="SAM" id="Phobius"/>
    </source>
</evidence>
<gene>
    <name evidence="8" type="ORF">AR1Y2_0614</name>
</gene>
<evidence type="ECO:0000256" key="5">
    <source>
        <dbReference type="SAM" id="MobiDB-lite"/>
    </source>
</evidence>
<evidence type="ECO:0000256" key="4">
    <source>
        <dbReference type="ARBA" id="ARBA00023136"/>
    </source>
</evidence>
<dbReference type="EMBL" id="CP040058">
    <property type="protein sequence ID" value="QCP34068.1"/>
    <property type="molecule type" value="Genomic_DNA"/>
</dbReference>
<evidence type="ECO:0000256" key="3">
    <source>
        <dbReference type="ARBA" id="ARBA00022989"/>
    </source>
</evidence>
<dbReference type="InterPro" id="IPR017500">
    <property type="entry name" value="Phage_infect_YhgE_N"/>
</dbReference>
<dbReference type="InterPro" id="IPR023908">
    <property type="entry name" value="xxxLxxG_rpt"/>
</dbReference>
<dbReference type="InterPro" id="IPR013525">
    <property type="entry name" value="ABC2_TM"/>
</dbReference>
<dbReference type="InterPro" id="IPR017501">
    <property type="entry name" value="Phage_infect_YhgE_C"/>
</dbReference>
<feature type="domain" description="ABC-2 type transporter transmembrane" evidence="7">
    <location>
        <begin position="21"/>
        <end position="201"/>
    </location>
</feature>
<feature type="domain" description="ABC-2 type transporter transmembrane" evidence="7">
    <location>
        <begin position="653"/>
        <end position="856"/>
    </location>
</feature>
<dbReference type="Gene3D" id="3.40.1710.10">
    <property type="entry name" value="abc type-2 transporter like domain"/>
    <property type="match status" value="1"/>
</dbReference>
<dbReference type="InterPro" id="IPR051328">
    <property type="entry name" value="T7SS_ABC-Transporter"/>
</dbReference>
<feature type="transmembrane region" description="Helical" evidence="6">
    <location>
        <begin position="728"/>
        <end position="747"/>
    </location>
</feature>
<dbReference type="OrthoDB" id="9811483at2"/>
<evidence type="ECO:0000256" key="1">
    <source>
        <dbReference type="ARBA" id="ARBA00004141"/>
    </source>
</evidence>
<feature type="transmembrane region" description="Helical" evidence="6">
    <location>
        <begin position="832"/>
        <end position="855"/>
    </location>
</feature>
<evidence type="ECO:0000313" key="8">
    <source>
        <dbReference type="EMBL" id="QCP34068.1"/>
    </source>
</evidence>
<keyword evidence="3 6" id="KW-1133">Transmembrane helix</keyword>
<keyword evidence="4 6" id="KW-0472">Membrane</keyword>
<reference evidence="8 9" key="1">
    <citation type="submission" date="2019-05" db="EMBL/GenBank/DDBJ databases">
        <title>Complete genome sequencing of Anaerostipes rhamnosivorans.</title>
        <authorList>
            <person name="Bui T.P.N."/>
            <person name="de Vos W.M."/>
        </authorList>
    </citation>
    <scope>NUCLEOTIDE SEQUENCE [LARGE SCALE GENOMIC DNA]</scope>
    <source>
        <strain evidence="8 9">1y2</strain>
    </source>
</reference>
<feature type="region of interest" description="Disordered" evidence="5">
    <location>
        <begin position="346"/>
        <end position="388"/>
    </location>
</feature>
<feature type="transmembrane region" description="Helical" evidence="6">
    <location>
        <begin position="786"/>
        <end position="805"/>
    </location>
</feature>
<dbReference type="PANTHER" id="PTHR43077">
    <property type="entry name" value="TRANSPORT PERMEASE YVFS-RELATED"/>
    <property type="match status" value="1"/>
</dbReference>
<dbReference type="PANTHER" id="PTHR43077:SF5">
    <property type="entry name" value="PHAGE INFECTION PROTEIN"/>
    <property type="match status" value="1"/>
</dbReference>
<sequence length="880" mass="93521">MLKKEWQNIRNSKWMMLVLTAIILIPTLYTTIFLGSMWDPYGETKHLPVAVVNNDKSITYNGTKMEVGKELAKNLKKSDSLDFHFVNEVEAASKLKNGTYYMVITIPENFSKNASTLLDDHPKKMQLEYRTNPGTNYIASKMDETAVSTIRTQVADQVTKTYTETMFQQVKTAAKGFSQAADGAKQINSGTKKLSKGNKTITDNLNTLASSSLTFKNGADSLQVGLKSYTDGVAQVDQGAGKLNKGAGQLSKGAKTLKSGANELKTGTATLNKGVTDYTDGVGTVYAGSSELGKNSNTLNSGLQALSDGIKSVESGSGSVLTGLKTMSSELGKSMTPEKQQQTRQLISGMKQAADQMDPSAVSKTGAAQTGKNAEELSQETSNLSAHASELKQQIADLKSSATFQKLSSEEQRSLISGLEKSADSISSDAETIKNKAAKVKNSAVSESSTKAAGTDQIKTIASLLRNGADTIGTLSSCLGEVKTNLDKTGTKPQDMGLIQGMQAVYQGTGQMKSKIDEKGGLKEGVKAYTGGVDQVNSGLKQLDSKSGVLKTGASALNKGAGQMTGKLPELFQGMADLKNGTLSLCKGTSQLAGNSQALLNGSEKLSSGAKQISGGAEKLADGSKTVGGGLATLNDGSKTLQTKLSDGAKEAGQINDSKDTVDMFASPVKTEHSQMSQVQNNGHAMAPYMMSVALYVACIAFCLMFPLKEHDGKVRSGLKWWMSKASVMAAVAAVQAVVMVIMLMVINGLEPKELMTTFLMSILVSLTFMAMITFFNLWLDKVGSFIVLVFMVLQLGGAAGTYPIELSPKFYQIIHPFMPFTYSVNAFRNTLTIGGGITADVLVFIGILIAFSLLSIGYYQKKAKEVGVNSTIIAEGLKE</sequence>
<keyword evidence="2 6" id="KW-0812">Transmembrane</keyword>
<proteinExistence type="predicted"/>
<keyword evidence="9" id="KW-1185">Reference proteome</keyword>
<dbReference type="KEGG" id="arf:AR1Y2_0614"/>